<evidence type="ECO:0000256" key="2">
    <source>
        <dbReference type="SAM" id="MobiDB-lite"/>
    </source>
</evidence>
<dbReference type="InterPro" id="IPR004330">
    <property type="entry name" value="FAR1_DNA_bnd_dom"/>
</dbReference>
<protein>
    <submittedName>
        <fullName evidence="5">Protein FAR1-RELATED SEQUENCE 5-like</fullName>
    </submittedName>
</protein>
<evidence type="ECO:0000259" key="3">
    <source>
        <dbReference type="Pfam" id="PF03101"/>
    </source>
</evidence>
<dbReference type="AlphaFoldDB" id="A0A6P8EL13"/>
<dbReference type="PANTHER" id="PTHR46328:SF7">
    <property type="entry name" value="FAR-RED IMPAIRED RESPONSIVE (FAR1) FAMILY PROTEIN"/>
    <property type="match status" value="1"/>
</dbReference>
<dbReference type="Pfam" id="PF03101">
    <property type="entry name" value="FAR1"/>
    <property type="match status" value="1"/>
</dbReference>
<keyword evidence="1" id="KW-0175">Coiled coil</keyword>
<gene>
    <name evidence="5" type="primary">LOC116215051</name>
</gene>
<accession>A0A6P8EL13</accession>
<feature type="region of interest" description="Disordered" evidence="2">
    <location>
        <begin position="133"/>
        <end position="152"/>
    </location>
</feature>
<sequence>MHHQVVPELIAEISGTGTVSAVRLRSRSLDAIKFLPRLNAESKCLSFDWPSLVSVDLNEEAMETVAEEQKIEPGEGDVWEPCVGMVFESEDAARKFYTEYARRAGFAVRVLDRQRSSTDGRTLSLRLGCNKEGFKRPGRRGSDGVENKKRNRGASFREGCNAAILVKRERAEKRGVEMWMVARFVKEHYHPLLASTNGFSTTPVGDKDKKIEELKSEIERQNQLCEAYRQKLLRFASGVEQQNGELSLKVQIIVEKIRKFESETQRCK</sequence>
<name>A0A6P8EL13_PUNGR</name>
<evidence type="ECO:0000256" key="1">
    <source>
        <dbReference type="SAM" id="Coils"/>
    </source>
</evidence>
<dbReference type="RefSeq" id="XP_031406473.1">
    <property type="nucleotide sequence ID" value="XM_031550613.1"/>
</dbReference>
<evidence type="ECO:0000313" key="4">
    <source>
        <dbReference type="Proteomes" id="UP000515151"/>
    </source>
</evidence>
<dbReference type="OrthoDB" id="1880485at2759"/>
<reference evidence="4" key="1">
    <citation type="journal article" date="2020" name="Plant Biotechnol. J.">
        <title>The pomegranate (Punica granatum L.) draft genome dissects genetic divergence between soft- and hard-seeded cultivars.</title>
        <authorList>
            <person name="Luo X."/>
            <person name="Li H."/>
            <person name="Wu Z."/>
            <person name="Yao W."/>
            <person name="Zhao P."/>
            <person name="Cao D."/>
            <person name="Yu H."/>
            <person name="Li K."/>
            <person name="Poudel K."/>
            <person name="Zhao D."/>
            <person name="Zhang F."/>
            <person name="Xia X."/>
            <person name="Chen L."/>
            <person name="Wang Q."/>
            <person name="Jing D."/>
            <person name="Cao S."/>
        </authorList>
    </citation>
    <scope>NUCLEOTIDE SEQUENCE [LARGE SCALE GENOMIC DNA]</scope>
    <source>
        <strain evidence="4">cv. Tunisia</strain>
    </source>
</reference>
<dbReference type="Proteomes" id="UP000515151">
    <property type="component" value="Chromosome 7"/>
</dbReference>
<evidence type="ECO:0000313" key="5">
    <source>
        <dbReference type="RefSeq" id="XP_031406473.1"/>
    </source>
</evidence>
<dbReference type="GeneID" id="116215051"/>
<feature type="compositionally biased region" description="Basic and acidic residues" evidence="2">
    <location>
        <begin position="133"/>
        <end position="148"/>
    </location>
</feature>
<proteinExistence type="predicted"/>
<keyword evidence="4" id="KW-1185">Reference proteome</keyword>
<organism evidence="4 5">
    <name type="scientific">Punica granatum</name>
    <name type="common">Pomegranate</name>
    <dbReference type="NCBI Taxonomy" id="22663"/>
    <lineage>
        <taxon>Eukaryota</taxon>
        <taxon>Viridiplantae</taxon>
        <taxon>Streptophyta</taxon>
        <taxon>Embryophyta</taxon>
        <taxon>Tracheophyta</taxon>
        <taxon>Spermatophyta</taxon>
        <taxon>Magnoliopsida</taxon>
        <taxon>eudicotyledons</taxon>
        <taxon>Gunneridae</taxon>
        <taxon>Pentapetalae</taxon>
        <taxon>rosids</taxon>
        <taxon>malvids</taxon>
        <taxon>Myrtales</taxon>
        <taxon>Lythraceae</taxon>
        <taxon>Punica</taxon>
    </lineage>
</organism>
<reference evidence="5" key="2">
    <citation type="submission" date="2025-08" db="UniProtKB">
        <authorList>
            <consortium name="RefSeq"/>
        </authorList>
    </citation>
    <scope>IDENTIFICATION</scope>
    <source>
        <tissue evidence="5">Leaf</tissue>
    </source>
</reference>
<feature type="domain" description="FAR1" evidence="3">
    <location>
        <begin position="95"/>
        <end position="193"/>
    </location>
</feature>
<feature type="coiled-coil region" evidence="1">
    <location>
        <begin position="204"/>
        <end position="231"/>
    </location>
</feature>
<dbReference type="PANTHER" id="PTHR46328">
    <property type="entry name" value="FAR-RED IMPAIRED RESPONSIVE (FAR1) FAMILY PROTEIN-RELATED"/>
    <property type="match status" value="1"/>
</dbReference>